<gene>
    <name evidence="1" type="ORF">BSK56_33195</name>
</gene>
<keyword evidence="2" id="KW-1185">Reference proteome</keyword>
<evidence type="ECO:0000313" key="2">
    <source>
        <dbReference type="Proteomes" id="UP000187412"/>
    </source>
</evidence>
<evidence type="ECO:0000313" key="1">
    <source>
        <dbReference type="EMBL" id="OMD35199.1"/>
    </source>
</evidence>
<accession>A0ABX3GU20</accession>
<organism evidence="1 2">
    <name type="scientific">Paenibacillus borealis</name>
    <dbReference type="NCBI Taxonomy" id="160799"/>
    <lineage>
        <taxon>Bacteria</taxon>
        <taxon>Bacillati</taxon>
        <taxon>Bacillota</taxon>
        <taxon>Bacilli</taxon>
        <taxon>Bacillales</taxon>
        <taxon>Paenibacillaceae</taxon>
        <taxon>Paenibacillus</taxon>
    </lineage>
</organism>
<sequence length="111" mass="12658">MRSTSSFFHFLIQKCNRKTRRKLKFSKELLVVDSTKIIVGIGQLPWAPLKGTRAGVKLNVAFHPSVGQPHRVIQSTGNHHDFRSSEELFDAAIINVADRAYAKCKRFDEYV</sequence>
<dbReference type="Proteomes" id="UP000187412">
    <property type="component" value="Unassembled WGS sequence"/>
</dbReference>
<evidence type="ECO:0008006" key="3">
    <source>
        <dbReference type="Google" id="ProtNLM"/>
    </source>
</evidence>
<name>A0ABX3GU20_PAEBO</name>
<reference evidence="1 2" key="1">
    <citation type="submission" date="2016-10" db="EMBL/GenBank/DDBJ databases">
        <title>Paenibacillus species isolates.</title>
        <authorList>
            <person name="Beno S.M."/>
        </authorList>
    </citation>
    <scope>NUCLEOTIDE SEQUENCE [LARGE SCALE GENOMIC DNA]</scope>
    <source>
        <strain evidence="1 2">FSL H7-0744</strain>
    </source>
</reference>
<protein>
    <recommendedName>
        <fullName evidence="3">Transposase IS4-like domain-containing protein</fullName>
    </recommendedName>
</protein>
<proteinExistence type="predicted"/>
<dbReference type="EMBL" id="MPTB01000099">
    <property type="protein sequence ID" value="OMD35199.1"/>
    <property type="molecule type" value="Genomic_DNA"/>
</dbReference>
<comment type="caution">
    <text evidence="1">The sequence shown here is derived from an EMBL/GenBank/DDBJ whole genome shotgun (WGS) entry which is preliminary data.</text>
</comment>